<dbReference type="InterPro" id="IPR014030">
    <property type="entry name" value="Ketoacyl_synth_N"/>
</dbReference>
<evidence type="ECO:0000259" key="4">
    <source>
        <dbReference type="PROSITE" id="PS52004"/>
    </source>
</evidence>
<evidence type="ECO:0000256" key="1">
    <source>
        <dbReference type="ARBA" id="ARBA00022450"/>
    </source>
</evidence>
<reference evidence="5" key="1">
    <citation type="submission" date="2021-09" db="EMBL/GenBank/DDBJ databases">
        <title>A high-quality genome of the endoparasitic fungus Hirsutella rhossiliensis with a comparison of Hirsutella genomes reveals transposable elements contributing to genome size variation.</title>
        <authorList>
            <person name="Lin R."/>
            <person name="Jiao Y."/>
            <person name="Sun X."/>
            <person name="Ling J."/>
            <person name="Xie B."/>
            <person name="Cheng X."/>
        </authorList>
    </citation>
    <scope>NUCLEOTIDE SEQUENCE</scope>
    <source>
        <strain evidence="5">HR02</strain>
    </source>
</reference>
<dbReference type="InterPro" id="IPR045851">
    <property type="entry name" value="AMP-bd_C_sf"/>
</dbReference>
<dbReference type="InterPro" id="IPR020845">
    <property type="entry name" value="AMP-binding_CS"/>
</dbReference>
<dbReference type="SUPFAM" id="SSF47336">
    <property type="entry name" value="ACP-like"/>
    <property type="match status" value="1"/>
</dbReference>
<dbReference type="RefSeq" id="XP_044716795.1">
    <property type="nucleotide sequence ID" value="XM_044868214.1"/>
</dbReference>
<dbReference type="Pfam" id="PF00501">
    <property type="entry name" value="AMP-binding"/>
    <property type="match status" value="1"/>
</dbReference>
<protein>
    <submittedName>
        <fullName evidence="5">AMP-binding enzyme domain-containing protein</fullName>
    </submittedName>
</protein>
<dbReference type="Gene3D" id="3.40.50.12780">
    <property type="entry name" value="N-terminal domain of ligase-like"/>
    <property type="match status" value="1"/>
</dbReference>
<dbReference type="PROSITE" id="PS52004">
    <property type="entry name" value="KS3_2"/>
    <property type="match status" value="1"/>
</dbReference>
<feature type="domain" description="Ketosynthase family 3 (KS3)" evidence="4">
    <location>
        <begin position="271"/>
        <end position="630"/>
    </location>
</feature>
<keyword evidence="2" id="KW-0597">Phosphoprotein</keyword>
<dbReference type="GeneID" id="68358872"/>
<dbReference type="CDD" id="cd04433">
    <property type="entry name" value="AFD_class_I"/>
    <property type="match status" value="1"/>
</dbReference>
<dbReference type="InterPro" id="IPR036736">
    <property type="entry name" value="ACP-like_sf"/>
</dbReference>
<dbReference type="Pfam" id="PF13193">
    <property type="entry name" value="AMP-binding_C"/>
    <property type="match status" value="1"/>
</dbReference>
<dbReference type="InterPro" id="IPR000873">
    <property type="entry name" value="AMP-dep_synth/lig_dom"/>
</dbReference>
<dbReference type="Gene3D" id="3.30.300.30">
    <property type="match status" value="1"/>
</dbReference>
<evidence type="ECO:0000313" key="5">
    <source>
        <dbReference type="EMBL" id="KAH0959282.1"/>
    </source>
</evidence>
<dbReference type="PANTHER" id="PTHR43775:SF51">
    <property type="entry name" value="INACTIVE PHENOLPHTHIOCEROL SYNTHESIS POLYKETIDE SYNTHASE TYPE I PKS1-RELATED"/>
    <property type="match status" value="1"/>
</dbReference>
<dbReference type="EMBL" id="JAIZPD010000013">
    <property type="protein sequence ID" value="KAH0959282.1"/>
    <property type="molecule type" value="Genomic_DNA"/>
</dbReference>
<dbReference type="SMART" id="SM00825">
    <property type="entry name" value="PKS_KS"/>
    <property type="match status" value="1"/>
</dbReference>
<dbReference type="PROSITE" id="PS00455">
    <property type="entry name" value="AMP_BINDING"/>
    <property type="match status" value="1"/>
</dbReference>
<dbReference type="GO" id="GO:0006633">
    <property type="term" value="P:fatty acid biosynthetic process"/>
    <property type="evidence" value="ECO:0007669"/>
    <property type="project" value="InterPro"/>
</dbReference>
<evidence type="ECO:0000313" key="6">
    <source>
        <dbReference type="Proteomes" id="UP000824596"/>
    </source>
</evidence>
<dbReference type="SMART" id="SM00823">
    <property type="entry name" value="PKS_PP"/>
    <property type="match status" value="1"/>
</dbReference>
<accession>A0A9P8MPY1</accession>
<dbReference type="CDD" id="cd00833">
    <property type="entry name" value="PKS"/>
    <property type="match status" value="1"/>
</dbReference>
<dbReference type="SUPFAM" id="SSF56801">
    <property type="entry name" value="Acetyl-CoA synthetase-like"/>
    <property type="match status" value="1"/>
</dbReference>
<keyword evidence="3" id="KW-0808">Transferase</keyword>
<keyword evidence="1" id="KW-0596">Phosphopantetheine</keyword>
<dbReference type="PANTHER" id="PTHR43775">
    <property type="entry name" value="FATTY ACID SYNTHASE"/>
    <property type="match status" value="1"/>
</dbReference>
<dbReference type="InterPro" id="IPR025110">
    <property type="entry name" value="AMP-bd_C"/>
</dbReference>
<organism evidence="5 6">
    <name type="scientific">Hirsutella rhossiliensis</name>
    <dbReference type="NCBI Taxonomy" id="111463"/>
    <lineage>
        <taxon>Eukaryota</taxon>
        <taxon>Fungi</taxon>
        <taxon>Dikarya</taxon>
        <taxon>Ascomycota</taxon>
        <taxon>Pezizomycotina</taxon>
        <taxon>Sordariomycetes</taxon>
        <taxon>Hypocreomycetidae</taxon>
        <taxon>Hypocreales</taxon>
        <taxon>Ophiocordycipitaceae</taxon>
        <taxon>Hirsutella</taxon>
    </lineage>
</organism>
<evidence type="ECO:0000256" key="2">
    <source>
        <dbReference type="ARBA" id="ARBA00022553"/>
    </source>
</evidence>
<dbReference type="Gene3D" id="3.40.47.10">
    <property type="match status" value="3"/>
</dbReference>
<dbReference type="Pfam" id="PF02801">
    <property type="entry name" value="Ketoacyl-synt_C"/>
    <property type="match status" value="1"/>
</dbReference>
<dbReference type="OrthoDB" id="5334845at2759"/>
<gene>
    <name evidence="5" type="ORF">HRG_09743</name>
</gene>
<name>A0A9P8MPY1_9HYPO</name>
<dbReference type="AlphaFoldDB" id="A0A9P8MPY1"/>
<dbReference type="InterPro" id="IPR020841">
    <property type="entry name" value="PKS_Beta-ketoAc_synthase_dom"/>
</dbReference>
<dbReference type="InterPro" id="IPR014031">
    <property type="entry name" value="Ketoacyl_synth_C"/>
</dbReference>
<evidence type="ECO:0000256" key="3">
    <source>
        <dbReference type="ARBA" id="ARBA00022679"/>
    </source>
</evidence>
<dbReference type="Proteomes" id="UP000824596">
    <property type="component" value="Unassembled WGS sequence"/>
</dbReference>
<dbReference type="InterPro" id="IPR050091">
    <property type="entry name" value="PKS_NRPS_Biosynth_Enz"/>
</dbReference>
<dbReference type="Gene3D" id="1.10.1200.10">
    <property type="entry name" value="ACP-like"/>
    <property type="match status" value="1"/>
</dbReference>
<dbReference type="InterPro" id="IPR016039">
    <property type="entry name" value="Thiolase-like"/>
</dbReference>
<dbReference type="GO" id="GO:0031177">
    <property type="term" value="F:phosphopantetheine binding"/>
    <property type="evidence" value="ECO:0007669"/>
    <property type="project" value="InterPro"/>
</dbReference>
<comment type="caution">
    <text evidence="5">The sequence shown here is derived from an EMBL/GenBank/DDBJ whole genome shotgun (WGS) entry which is preliminary data.</text>
</comment>
<dbReference type="InterPro" id="IPR020806">
    <property type="entry name" value="PKS_PP-bd"/>
</dbReference>
<dbReference type="InterPro" id="IPR018201">
    <property type="entry name" value="Ketoacyl_synth_AS"/>
</dbReference>
<dbReference type="GO" id="GO:0004315">
    <property type="term" value="F:3-oxoacyl-[acyl-carrier-protein] synthase activity"/>
    <property type="evidence" value="ECO:0007669"/>
    <property type="project" value="InterPro"/>
</dbReference>
<dbReference type="InterPro" id="IPR042099">
    <property type="entry name" value="ANL_N_sf"/>
</dbReference>
<dbReference type="PROSITE" id="PS00606">
    <property type="entry name" value="KS3_1"/>
    <property type="match status" value="1"/>
</dbReference>
<dbReference type="GO" id="GO:0004312">
    <property type="term" value="F:fatty acid synthase activity"/>
    <property type="evidence" value="ECO:0007669"/>
    <property type="project" value="TreeGrafter"/>
</dbReference>
<sequence length="635" mass="68661">MEGEFRIVRYQDWAEDECVTFDINIDDLGDDEEAFLHYTSGTTSLPKGVLSSQKSWMWNVTSVASAIGLTPGDRFFWPLPLFHCLGHSLCIIATVAPLGQAGSGSNHYGNQVNDGEQGEVWIRGPGLMLKYYKETRAPFTSDVGRKKELIIRGGENILPNELERVLLQHPGVADVVVAGIPHGLLGEIPAAFIVKGDADLDLSALLAVCREALPDYKVPAAFYEIDVVPRTLLVLAEMVGACVVDIGPEERDSNTDWLRRHFDQPFSVLGLSSMAGVVLRDRLASLTGLAKLPNTLVFDYPTPAAVSEYLYNRDFPDDRGWNVEALYSTDPNAPGTSTTKRGGFLPDFADFDADLFGMAPREALATDPQQRLLLETTWELVERGGMAPLSLQGSQTGVFVGILYDDYEDNGFGNHELEAHLGLGSSSSVVSGRVSYCFGLHGPSLAVSTGCSSSLVAIHQAAQSLRNSECLILLERLSDATRNGHQICSLIRGSAVNSDGTSNGLTAPNVDVLEGHGTATPIGDPIEIQAVISAYGNGNSEGNDKSTRRSIPLLLGSIKSNIGHTQAAAAVAGIIKMVQATRHGVAPASLHIREPSRHVDWKDQGELRCLRLELRARTATSFWSSQILESKKPRN</sequence>
<proteinExistence type="predicted"/>
<dbReference type="Pfam" id="PF00109">
    <property type="entry name" value="ketoacyl-synt"/>
    <property type="match status" value="1"/>
</dbReference>
<dbReference type="SUPFAM" id="SSF53901">
    <property type="entry name" value="Thiolase-like"/>
    <property type="match status" value="1"/>
</dbReference>
<keyword evidence="6" id="KW-1185">Reference proteome</keyword>